<keyword evidence="3" id="KW-0547">Nucleotide-binding</keyword>
<dbReference type="GO" id="GO:0005737">
    <property type="term" value="C:cytoplasm"/>
    <property type="evidence" value="ECO:0007669"/>
    <property type="project" value="TreeGrafter"/>
</dbReference>
<organism evidence="8 9">
    <name type="scientific">Bdellovibrio bacteriovorus</name>
    <dbReference type="NCBI Taxonomy" id="959"/>
    <lineage>
        <taxon>Bacteria</taxon>
        <taxon>Pseudomonadati</taxon>
        <taxon>Bdellovibrionota</taxon>
        <taxon>Bdellovibrionia</taxon>
        <taxon>Bdellovibrionales</taxon>
        <taxon>Pseudobdellovibrionaceae</taxon>
        <taxon>Bdellovibrio</taxon>
    </lineage>
</organism>
<dbReference type="Gene3D" id="3.40.50.880">
    <property type="match status" value="1"/>
</dbReference>
<keyword evidence="5" id="KW-0378">Hydrolase</keyword>
<evidence type="ECO:0000313" key="8">
    <source>
        <dbReference type="EMBL" id="KYG61999.1"/>
    </source>
</evidence>
<evidence type="ECO:0000256" key="5">
    <source>
        <dbReference type="ARBA" id="ARBA00022801"/>
    </source>
</evidence>
<dbReference type="Proteomes" id="UP000075391">
    <property type="component" value="Unassembled WGS sequence"/>
</dbReference>
<accession>A0A150WG28</accession>
<protein>
    <submittedName>
        <fullName evidence="8">Phosphoribosylformylglycinamidine synthase</fullName>
    </submittedName>
</protein>
<evidence type="ECO:0000256" key="6">
    <source>
        <dbReference type="ARBA" id="ARBA00022840"/>
    </source>
</evidence>
<evidence type="ECO:0000256" key="7">
    <source>
        <dbReference type="ARBA" id="ARBA00022962"/>
    </source>
</evidence>
<dbReference type="PANTHER" id="PTHR10099:SF1">
    <property type="entry name" value="PHOSPHORIBOSYLFORMYLGLYCINAMIDINE SYNTHASE"/>
    <property type="match status" value="1"/>
</dbReference>
<dbReference type="EMBL" id="LUKF01000016">
    <property type="protein sequence ID" value="KYG61999.1"/>
    <property type="molecule type" value="Genomic_DNA"/>
</dbReference>
<keyword evidence="1" id="KW-0963">Cytoplasm</keyword>
<comment type="caution">
    <text evidence="8">The sequence shown here is derived from an EMBL/GenBank/DDBJ whole genome shotgun (WGS) entry which is preliminary data.</text>
</comment>
<dbReference type="PANTHER" id="PTHR10099">
    <property type="entry name" value="PHOSPHORIBOSYLFORMYLGLYCINAMIDINE SYNTHASE"/>
    <property type="match status" value="1"/>
</dbReference>
<keyword evidence="6" id="KW-0067">ATP-binding</keyword>
<dbReference type="GO" id="GO:0004642">
    <property type="term" value="F:phosphoribosylformylglycinamidine synthase activity"/>
    <property type="evidence" value="ECO:0007669"/>
    <property type="project" value="InterPro"/>
</dbReference>
<dbReference type="GO" id="GO:0006189">
    <property type="term" value="P:'de novo' IMP biosynthetic process"/>
    <property type="evidence" value="ECO:0007669"/>
    <property type="project" value="InterPro"/>
</dbReference>
<dbReference type="AlphaFoldDB" id="A0A150WG28"/>
<evidence type="ECO:0000256" key="3">
    <source>
        <dbReference type="ARBA" id="ARBA00022741"/>
    </source>
</evidence>
<dbReference type="OrthoDB" id="9804441at2"/>
<dbReference type="GO" id="GO:0005524">
    <property type="term" value="F:ATP binding"/>
    <property type="evidence" value="ECO:0007669"/>
    <property type="project" value="UniProtKB-KW"/>
</dbReference>
<evidence type="ECO:0000256" key="4">
    <source>
        <dbReference type="ARBA" id="ARBA00022755"/>
    </source>
</evidence>
<reference evidence="8 9" key="1">
    <citation type="submission" date="2016-03" db="EMBL/GenBank/DDBJ databases">
        <authorList>
            <person name="Ploux O."/>
        </authorList>
    </citation>
    <scope>NUCLEOTIDE SEQUENCE [LARGE SCALE GENOMIC DNA]</scope>
    <source>
        <strain evidence="8 9">BER2</strain>
    </source>
</reference>
<keyword evidence="7" id="KW-0315">Glutamine amidotransferase</keyword>
<dbReference type="PROSITE" id="PS51273">
    <property type="entry name" value="GATASE_TYPE_1"/>
    <property type="match status" value="1"/>
</dbReference>
<dbReference type="SUPFAM" id="SSF52317">
    <property type="entry name" value="Class I glutamine amidotransferase-like"/>
    <property type="match status" value="1"/>
</dbReference>
<dbReference type="SMART" id="SM01211">
    <property type="entry name" value="GATase_5"/>
    <property type="match status" value="1"/>
</dbReference>
<dbReference type="Pfam" id="PF13507">
    <property type="entry name" value="GATase_5"/>
    <property type="match status" value="1"/>
</dbReference>
<dbReference type="PIRSF" id="PIRSF001586">
    <property type="entry name" value="FGAM_synth_I"/>
    <property type="match status" value="1"/>
</dbReference>
<dbReference type="InterPro" id="IPR029062">
    <property type="entry name" value="Class_I_gatase-like"/>
</dbReference>
<dbReference type="RefSeq" id="WP_063244115.1">
    <property type="nucleotide sequence ID" value="NZ_LUKF01000016.1"/>
</dbReference>
<evidence type="ECO:0000256" key="1">
    <source>
        <dbReference type="ARBA" id="ARBA00022490"/>
    </source>
</evidence>
<evidence type="ECO:0000256" key="2">
    <source>
        <dbReference type="ARBA" id="ARBA00022598"/>
    </source>
</evidence>
<sequence length="244" mass="27087">MSMKPKFLVLWGDGINCENETARAIDLAGGDACKVHVNELLKNPALLRDHQAMVFPGGFSFGDHLGSGQILALKLENTLKEELRTFVKTKPVLGICNGFQTLVRLGLLPDADFQRSCALVKNEQGHFIDHWTTLEKNSSSPCIWTKNLPAEFALPIRHGEGRFVCQDEKVLGRLLQNQQAVLRYKENVNGATERIAGVCDPSGLVFALMPHPEAALHDWHLPFAGKAWGLEFFKSAVEFLRGEL</sequence>
<keyword evidence="2" id="KW-0436">Ligase</keyword>
<proteinExistence type="predicted"/>
<name>A0A150WG28_BDEBC</name>
<dbReference type="InterPro" id="IPR010075">
    <property type="entry name" value="PRibForGlyAmidine_synth_PurQ"/>
</dbReference>
<keyword evidence="4" id="KW-0658">Purine biosynthesis</keyword>
<gene>
    <name evidence="8" type="ORF">AZI85_07290</name>
</gene>
<dbReference type="GO" id="GO:0016787">
    <property type="term" value="F:hydrolase activity"/>
    <property type="evidence" value="ECO:0007669"/>
    <property type="project" value="UniProtKB-KW"/>
</dbReference>
<evidence type="ECO:0000313" key="9">
    <source>
        <dbReference type="Proteomes" id="UP000075391"/>
    </source>
</evidence>